<feature type="region of interest" description="Disordered" evidence="2">
    <location>
        <begin position="875"/>
        <end position="946"/>
    </location>
</feature>
<feature type="compositionally biased region" description="Polar residues" evidence="2">
    <location>
        <begin position="446"/>
        <end position="467"/>
    </location>
</feature>
<feature type="compositionally biased region" description="Basic and acidic residues" evidence="2">
    <location>
        <begin position="995"/>
        <end position="1018"/>
    </location>
</feature>
<dbReference type="AlphaFoldDB" id="A0A316UH51"/>
<sequence>MQSDHIAQESHNPNAHQPGAQQDQRALSLEAKPSPDRLFCSLEAVAQVASDSAFDGRQPMPQAERSETSLVSAGNVGTLNRQQRRKDMKAVSRQVRQLEAEHRARKAAIKRSEARHKQKCMPFERRDSGMSNSPAVRGMPLPPVGHEDLCVKAASGEGLAESIGIYKHHYKYGELLVPHPRSVDQNYVDHLTSEMFRLSQALVEFRVGTPAYRDMDCQIEIRRVQLDMISQARLRRTHFKELRRGLDAIHRDADIDPAAQLDQDDATFSKTLSMEDHLRGESLMPEEHREFQGAAEKEPESTLPATSGAITAKAQKNKRKNERKKAAARQAKEKQQQQQPSSRSTPEDGGLDSKNAGASGSSIDSGRPKHSHRLQRSTSFHTVKMSTEQEKQTVLRHAKSASFAQASTQQFPFEALCASETVSTGDKEGSSGEERLTDYTKMLNPNDGSSGQISDQPQQPTAPTVATVNVADTPECAEKSTEALHRCAQGLQESVEDAPASSAKQAKTCSPCARKTADVIDDQAVPIIDSKYHALDRADKGRHSSPPGEAQQISRSSSPSPSPFQDERGPHDSPKDHAHYYDEDGLWVRSINGPCVYVRDEDVVFDRSFSVYGKHVVELVLQKYEQAIVDHHIVGEMKGYLVLEGGFIVELLDRKGRCDIIGFFPEGSPYHIPLTPLLAEEARRRAMHEELQLRQWMARESAALQDDSETDHGYSASEGSLSDGGEDDATRSEESLPHRRHRRSGTIQDTLRKLQHDSQFSWVIDSEDCCEESDGQATDEDSDESIDCTDDCLQERKQGHWRPHREQEAAWRTKTYCGAGPLSGGHEARCNLQGAQRPPPAYKLPRKLQELKARLAAGKLAEQVSPESLLGINARNAQAPYDPAERPGRRSIEPSLGARKPPQATSRNNFRIPSSRPAPPKPRLIESKPTLRDDAPQQKNISIAEEAPLRKYGGIDAASLPRPKVARSLRSRHFGVRLGIQRDRRHNAGSQRALTRREHQPKPHSQADNDAAHARQSVDTEAGTVNMQEATLRALQEALRRSLGVLTMNDEDRAPHSSHDATETPEPNSSRVYEIETEEDESVEQAEGGATNGI</sequence>
<feature type="coiled-coil region" evidence="1">
    <location>
        <begin position="81"/>
        <end position="115"/>
    </location>
</feature>
<feature type="compositionally biased region" description="Basic and acidic residues" evidence="2">
    <location>
        <begin position="923"/>
        <end position="936"/>
    </location>
</feature>
<feature type="compositionally biased region" description="Basic and acidic residues" evidence="2">
    <location>
        <begin position="285"/>
        <end position="300"/>
    </location>
</feature>
<keyword evidence="4" id="KW-1185">Reference proteome</keyword>
<feature type="region of interest" description="Disordered" evidence="2">
    <location>
        <begin position="1"/>
        <end position="32"/>
    </location>
</feature>
<feature type="region of interest" description="Disordered" evidence="2">
    <location>
        <begin position="535"/>
        <end position="578"/>
    </location>
</feature>
<gene>
    <name evidence="3" type="ORF">BCV69DRAFT_311305</name>
</gene>
<evidence type="ECO:0000313" key="3">
    <source>
        <dbReference type="EMBL" id="PWN22505.1"/>
    </source>
</evidence>
<evidence type="ECO:0000256" key="2">
    <source>
        <dbReference type="SAM" id="MobiDB-lite"/>
    </source>
</evidence>
<feature type="compositionally biased region" description="Polar residues" evidence="2">
    <location>
        <begin position="376"/>
        <end position="386"/>
    </location>
</feature>
<feature type="compositionally biased region" description="Basic and acidic residues" evidence="2">
    <location>
        <begin position="565"/>
        <end position="578"/>
    </location>
</feature>
<protein>
    <submittedName>
        <fullName evidence="3">Uncharacterized protein</fullName>
    </submittedName>
</protein>
<dbReference type="EMBL" id="KZ819323">
    <property type="protein sequence ID" value="PWN22505.1"/>
    <property type="molecule type" value="Genomic_DNA"/>
</dbReference>
<feature type="compositionally biased region" description="Basic and acidic residues" evidence="2">
    <location>
        <begin position="1050"/>
        <end position="1062"/>
    </location>
</feature>
<feature type="region of interest" description="Disordered" evidence="2">
    <location>
        <begin position="1045"/>
        <end position="1094"/>
    </location>
</feature>
<dbReference type="GeneID" id="37016583"/>
<organism evidence="3 4">
    <name type="scientific">Pseudomicrostroma glucosiphilum</name>
    <dbReference type="NCBI Taxonomy" id="1684307"/>
    <lineage>
        <taxon>Eukaryota</taxon>
        <taxon>Fungi</taxon>
        <taxon>Dikarya</taxon>
        <taxon>Basidiomycota</taxon>
        <taxon>Ustilaginomycotina</taxon>
        <taxon>Exobasidiomycetes</taxon>
        <taxon>Microstromatales</taxon>
        <taxon>Microstromatales incertae sedis</taxon>
        <taxon>Pseudomicrostroma</taxon>
    </lineage>
</organism>
<feature type="compositionally biased region" description="Acidic residues" evidence="2">
    <location>
        <begin position="1075"/>
        <end position="1084"/>
    </location>
</feature>
<evidence type="ECO:0000313" key="4">
    <source>
        <dbReference type="Proteomes" id="UP000245942"/>
    </source>
</evidence>
<reference evidence="3 4" key="1">
    <citation type="journal article" date="2018" name="Mol. Biol. Evol.">
        <title>Broad Genomic Sampling Reveals a Smut Pathogenic Ancestry of the Fungal Clade Ustilaginomycotina.</title>
        <authorList>
            <person name="Kijpornyongpan T."/>
            <person name="Mondo S.J."/>
            <person name="Barry K."/>
            <person name="Sandor L."/>
            <person name="Lee J."/>
            <person name="Lipzen A."/>
            <person name="Pangilinan J."/>
            <person name="LaButti K."/>
            <person name="Hainaut M."/>
            <person name="Henrissat B."/>
            <person name="Grigoriev I.V."/>
            <person name="Spatafora J.W."/>
            <person name="Aime M.C."/>
        </authorList>
    </citation>
    <scope>NUCLEOTIDE SEQUENCE [LARGE SCALE GENOMIC DNA]</scope>
    <source>
        <strain evidence="3 4">MCA 4718</strain>
    </source>
</reference>
<proteinExistence type="predicted"/>
<feature type="compositionally biased region" description="Basic and acidic residues" evidence="2">
    <location>
        <begin position="883"/>
        <end position="892"/>
    </location>
</feature>
<dbReference type="Proteomes" id="UP000245942">
    <property type="component" value="Unassembled WGS sequence"/>
</dbReference>
<keyword evidence="1" id="KW-0175">Coiled coil</keyword>
<dbReference type="RefSeq" id="XP_025349665.1">
    <property type="nucleotide sequence ID" value="XM_025494849.1"/>
</dbReference>
<feature type="region of interest" description="Disordered" evidence="2">
    <location>
        <begin position="285"/>
        <end position="393"/>
    </location>
</feature>
<feature type="compositionally biased region" description="Basic and acidic residues" evidence="2">
    <location>
        <begin position="728"/>
        <end position="737"/>
    </location>
</feature>
<feature type="compositionally biased region" description="Basic and acidic residues" evidence="2">
    <location>
        <begin position="425"/>
        <end position="438"/>
    </location>
</feature>
<feature type="compositionally biased region" description="Polar residues" evidence="2">
    <location>
        <begin position="1"/>
        <end position="25"/>
    </location>
</feature>
<feature type="region of interest" description="Disordered" evidence="2">
    <location>
        <begin position="976"/>
        <end position="1022"/>
    </location>
</feature>
<feature type="region of interest" description="Disordered" evidence="2">
    <location>
        <begin position="50"/>
        <end position="69"/>
    </location>
</feature>
<feature type="region of interest" description="Disordered" evidence="2">
    <location>
        <begin position="702"/>
        <end position="751"/>
    </location>
</feature>
<feature type="compositionally biased region" description="Basic residues" evidence="2">
    <location>
        <begin position="315"/>
        <end position="327"/>
    </location>
</feature>
<feature type="compositionally biased region" description="Polar residues" evidence="2">
    <location>
        <begin position="903"/>
        <end position="912"/>
    </location>
</feature>
<feature type="region of interest" description="Disordered" evidence="2">
    <location>
        <begin position="420"/>
        <end position="467"/>
    </location>
</feature>
<evidence type="ECO:0000256" key="1">
    <source>
        <dbReference type="SAM" id="Coils"/>
    </source>
</evidence>
<name>A0A316UH51_9BASI</name>
<accession>A0A316UH51</accession>